<sequence>MGVCRLFKRKEDSGVPKDIHTETLALVAKLNTIQVLLSLVANLDWQLCQFDVKNVFLNGDLVEEVFMDILRVRNHGYTKAQVDHTLFDKMSLNESQPIKYFKVARLKKGTLVTQRKYTLDLLKETSFLGSKPANAPIEANHKIGYVKREVPIDKEGYQRLIKHLIYMSQTRFDIAYAVSVGANLCMNQMKNI</sequence>
<organism evidence="1 2">
    <name type="scientific">Vitis vinifera</name>
    <name type="common">Grape</name>
    <dbReference type="NCBI Taxonomy" id="29760"/>
    <lineage>
        <taxon>Eukaryota</taxon>
        <taxon>Viridiplantae</taxon>
        <taxon>Streptophyta</taxon>
        <taxon>Embryophyta</taxon>
        <taxon>Tracheophyta</taxon>
        <taxon>Spermatophyta</taxon>
        <taxon>Magnoliopsida</taxon>
        <taxon>eudicotyledons</taxon>
        <taxon>Gunneridae</taxon>
        <taxon>Pentapetalae</taxon>
        <taxon>rosids</taxon>
        <taxon>Vitales</taxon>
        <taxon>Vitaceae</taxon>
        <taxon>Viteae</taxon>
        <taxon>Vitis</taxon>
    </lineage>
</organism>
<dbReference type="AlphaFoldDB" id="A0A438HD43"/>
<dbReference type="Proteomes" id="UP000288805">
    <property type="component" value="Unassembled WGS sequence"/>
</dbReference>
<gene>
    <name evidence="1" type="ORF">CK203_045103</name>
</gene>
<proteinExistence type="predicted"/>
<reference evidence="1 2" key="1">
    <citation type="journal article" date="2018" name="PLoS Genet.">
        <title>Population sequencing reveals clonal diversity and ancestral inbreeding in the grapevine cultivar Chardonnay.</title>
        <authorList>
            <person name="Roach M.J."/>
            <person name="Johnson D.L."/>
            <person name="Bohlmann J."/>
            <person name="van Vuuren H.J."/>
            <person name="Jones S.J."/>
            <person name="Pretorius I.S."/>
            <person name="Schmidt S.A."/>
            <person name="Borneman A.R."/>
        </authorList>
    </citation>
    <scope>NUCLEOTIDE SEQUENCE [LARGE SCALE GENOMIC DNA]</scope>
    <source>
        <strain evidence="2">cv. Chardonnay</strain>
        <tissue evidence="1">Leaf</tissue>
    </source>
</reference>
<accession>A0A438HD43</accession>
<evidence type="ECO:0008006" key="3">
    <source>
        <dbReference type="Google" id="ProtNLM"/>
    </source>
</evidence>
<protein>
    <recommendedName>
        <fullName evidence="3">Reverse transcriptase Ty1/copia-type domain-containing protein</fullName>
    </recommendedName>
</protein>
<dbReference type="EMBL" id="QGNW01000241">
    <property type="protein sequence ID" value="RVW82382.1"/>
    <property type="molecule type" value="Genomic_DNA"/>
</dbReference>
<evidence type="ECO:0000313" key="2">
    <source>
        <dbReference type="Proteomes" id="UP000288805"/>
    </source>
</evidence>
<comment type="caution">
    <text evidence="1">The sequence shown here is derived from an EMBL/GenBank/DDBJ whole genome shotgun (WGS) entry which is preliminary data.</text>
</comment>
<evidence type="ECO:0000313" key="1">
    <source>
        <dbReference type="EMBL" id="RVW82382.1"/>
    </source>
</evidence>
<name>A0A438HD43_VITVI</name>